<proteinExistence type="predicted"/>
<dbReference type="Proteomes" id="UP000823877">
    <property type="component" value="Unassembled WGS sequence"/>
</dbReference>
<evidence type="ECO:0000256" key="1">
    <source>
        <dbReference type="SAM" id="Phobius"/>
    </source>
</evidence>
<evidence type="ECO:0000313" key="3">
    <source>
        <dbReference type="Proteomes" id="UP000823877"/>
    </source>
</evidence>
<dbReference type="EMBL" id="DWXN01000002">
    <property type="protein sequence ID" value="HJB74284.1"/>
    <property type="molecule type" value="Genomic_DNA"/>
</dbReference>
<protein>
    <submittedName>
        <fullName evidence="2">Uncharacterized protein</fullName>
    </submittedName>
</protein>
<evidence type="ECO:0000313" key="2">
    <source>
        <dbReference type="EMBL" id="HJB74284.1"/>
    </source>
</evidence>
<keyword evidence="1" id="KW-0812">Transmembrane</keyword>
<accession>A0A9D2MHH7</accession>
<keyword evidence="1" id="KW-1133">Transmembrane helix</keyword>
<name>A0A9D2MHH7_9FIRM</name>
<reference evidence="2" key="1">
    <citation type="journal article" date="2021" name="PeerJ">
        <title>Extensive microbial diversity within the chicken gut microbiome revealed by metagenomics and culture.</title>
        <authorList>
            <person name="Gilroy R."/>
            <person name="Ravi A."/>
            <person name="Getino M."/>
            <person name="Pursley I."/>
            <person name="Horton D.L."/>
            <person name="Alikhan N.F."/>
            <person name="Baker D."/>
            <person name="Gharbi K."/>
            <person name="Hall N."/>
            <person name="Watson M."/>
            <person name="Adriaenssens E.M."/>
            <person name="Foster-Nyarko E."/>
            <person name="Jarju S."/>
            <person name="Secka A."/>
            <person name="Antonio M."/>
            <person name="Oren A."/>
            <person name="Chaudhuri R.R."/>
            <person name="La Ragione R."/>
            <person name="Hildebrand F."/>
            <person name="Pallen M.J."/>
        </authorList>
    </citation>
    <scope>NUCLEOTIDE SEQUENCE</scope>
    <source>
        <strain evidence="2">CHK188-16595</strain>
    </source>
</reference>
<sequence>MKSFVKYILLFAVTAATGAAVMSLPFLLIGEMSQSAMRLVLAGEVAALAIVFSAVFLIKESREQKKKRIAASKDLRWQEMLRQISNTGSYGEDFDFAA</sequence>
<dbReference type="AlphaFoldDB" id="A0A9D2MHH7"/>
<feature type="transmembrane region" description="Helical" evidence="1">
    <location>
        <begin position="7"/>
        <end position="30"/>
    </location>
</feature>
<feature type="transmembrane region" description="Helical" evidence="1">
    <location>
        <begin position="36"/>
        <end position="58"/>
    </location>
</feature>
<keyword evidence="1" id="KW-0472">Membrane</keyword>
<reference evidence="2" key="2">
    <citation type="submission" date="2021-04" db="EMBL/GenBank/DDBJ databases">
        <authorList>
            <person name="Gilroy R."/>
        </authorList>
    </citation>
    <scope>NUCLEOTIDE SEQUENCE</scope>
    <source>
        <strain evidence="2">CHK188-16595</strain>
    </source>
</reference>
<comment type="caution">
    <text evidence="2">The sequence shown here is derived from an EMBL/GenBank/DDBJ whole genome shotgun (WGS) entry which is preliminary data.</text>
</comment>
<gene>
    <name evidence="2" type="ORF">IAA37_01235</name>
</gene>
<organism evidence="2 3">
    <name type="scientific">Candidatus Eubacterium faecale</name>
    <dbReference type="NCBI Taxonomy" id="2838568"/>
    <lineage>
        <taxon>Bacteria</taxon>
        <taxon>Bacillati</taxon>
        <taxon>Bacillota</taxon>
        <taxon>Clostridia</taxon>
        <taxon>Eubacteriales</taxon>
        <taxon>Eubacteriaceae</taxon>
        <taxon>Eubacterium</taxon>
    </lineage>
</organism>